<proteinExistence type="inferred from homology"/>
<reference evidence="6 7" key="1">
    <citation type="submission" date="2019-03" db="EMBL/GenBank/DDBJ databases">
        <title>Genomic Encyclopedia of Type Strains, Phase IV (KMG-IV): sequencing the most valuable type-strain genomes for metagenomic binning, comparative biology and taxonomic classification.</title>
        <authorList>
            <person name="Goeker M."/>
        </authorList>
    </citation>
    <scope>NUCLEOTIDE SEQUENCE [LARGE SCALE GENOMIC DNA]</scope>
    <source>
        <strain evidence="6 7">DSM 25903</strain>
    </source>
</reference>
<comment type="caution">
    <text evidence="6">The sequence shown here is derived from an EMBL/GenBank/DDBJ whole genome shotgun (WGS) entry which is preliminary data.</text>
</comment>
<dbReference type="PRINTS" id="PR00039">
    <property type="entry name" value="HTHLYSR"/>
</dbReference>
<keyword evidence="7" id="KW-1185">Reference proteome</keyword>
<dbReference type="GO" id="GO:0003677">
    <property type="term" value="F:DNA binding"/>
    <property type="evidence" value="ECO:0007669"/>
    <property type="project" value="UniProtKB-KW"/>
</dbReference>
<keyword evidence="2" id="KW-0805">Transcription regulation</keyword>
<dbReference type="Gene3D" id="3.40.190.290">
    <property type="match status" value="1"/>
</dbReference>
<dbReference type="Proteomes" id="UP000295122">
    <property type="component" value="Unassembled WGS sequence"/>
</dbReference>
<dbReference type="InterPro" id="IPR005119">
    <property type="entry name" value="LysR_subst-bd"/>
</dbReference>
<dbReference type="InterPro" id="IPR000847">
    <property type="entry name" value="LysR_HTH_N"/>
</dbReference>
<dbReference type="EMBL" id="SNZR01000014">
    <property type="protein sequence ID" value="TDR89318.1"/>
    <property type="molecule type" value="Genomic_DNA"/>
</dbReference>
<evidence type="ECO:0000256" key="4">
    <source>
        <dbReference type="ARBA" id="ARBA00023163"/>
    </source>
</evidence>
<dbReference type="OrthoDB" id="8479357at2"/>
<dbReference type="PANTHER" id="PTHR30419">
    <property type="entry name" value="HTH-TYPE TRANSCRIPTIONAL REGULATOR YBHD"/>
    <property type="match status" value="1"/>
</dbReference>
<sequence length="305" mass="32516">MTGQDLDQLRLVASVVALGSFTAAAAARGVTQPAVSMQVRQFEARLGVRLIERIGRKAQPTAAGRELVGRLAAIEEAMTAATDTVAPYRDGHAGRIRLGTGATACIYLLPPLLRRLRERMPGVEIVVRTANTPDILHLVEENALDLGLVTLPARHRALEIAPLLEDELVAIFPVDSAPGPGAVSASTLAARPIAVYEPGGETRRLIDEWLLAGGVRPRPIMELGSIEAIKKLVGAGLCAAVVPSLSLGPEPQDLVSRPLAPRASRMLGLVIRRDKRLDRGLREMLGLFRSLPNAKRAGPIVRTGP</sequence>
<dbReference type="AlphaFoldDB" id="A0A4R7BU75"/>
<dbReference type="Pfam" id="PF03466">
    <property type="entry name" value="LysR_substrate"/>
    <property type="match status" value="1"/>
</dbReference>
<name>A0A4R7BU75_9HYPH</name>
<accession>A0A4R7BU75</accession>
<evidence type="ECO:0000256" key="2">
    <source>
        <dbReference type="ARBA" id="ARBA00023015"/>
    </source>
</evidence>
<organism evidence="6 7">
    <name type="scientific">Enterovirga rhinocerotis</name>
    <dbReference type="NCBI Taxonomy" id="1339210"/>
    <lineage>
        <taxon>Bacteria</taxon>
        <taxon>Pseudomonadati</taxon>
        <taxon>Pseudomonadota</taxon>
        <taxon>Alphaproteobacteria</taxon>
        <taxon>Hyphomicrobiales</taxon>
        <taxon>Methylobacteriaceae</taxon>
        <taxon>Enterovirga</taxon>
    </lineage>
</organism>
<dbReference type="GO" id="GO:0005829">
    <property type="term" value="C:cytosol"/>
    <property type="evidence" value="ECO:0007669"/>
    <property type="project" value="TreeGrafter"/>
</dbReference>
<dbReference type="CDD" id="cd05466">
    <property type="entry name" value="PBP2_LTTR_substrate"/>
    <property type="match status" value="1"/>
</dbReference>
<evidence type="ECO:0000313" key="6">
    <source>
        <dbReference type="EMBL" id="TDR89318.1"/>
    </source>
</evidence>
<protein>
    <submittedName>
        <fullName evidence="6">DNA-binding transcriptional LysR family regulator</fullName>
    </submittedName>
</protein>
<dbReference type="Pfam" id="PF00126">
    <property type="entry name" value="HTH_1"/>
    <property type="match status" value="1"/>
</dbReference>
<evidence type="ECO:0000259" key="5">
    <source>
        <dbReference type="PROSITE" id="PS50931"/>
    </source>
</evidence>
<feature type="domain" description="HTH lysR-type" evidence="5">
    <location>
        <begin position="4"/>
        <end position="61"/>
    </location>
</feature>
<dbReference type="Gene3D" id="1.10.10.10">
    <property type="entry name" value="Winged helix-like DNA-binding domain superfamily/Winged helix DNA-binding domain"/>
    <property type="match status" value="1"/>
</dbReference>
<dbReference type="SUPFAM" id="SSF53850">
    <property type="entry name" value="Periplasmic binding protein-like II"/>
    <property type="match status" value="1"/>
</dbReference>
<gene>
    <name evidence="6" type="ORF">EV668_3808</name>
</gene>
<keyword evidence="3 6" id="KW-0238">DNA-binding</keyword>
<evidence type="ECO:0000256" key="1">
    <source>
        <dbReference type="ARBA" id="ARBA00009437"/>
    </source>
</evidence>
<dbReference type="InterPro" id="IPR036390">
    <property type="entry name" value="WH_DNA-bd_sf"/>
</dbReference>
<dbReference type="SUPFAM" id="SSF46785">
    <property type="entry name" value="Winged helix' DNA-binding domain"/>
    <property type="match status" value="1"/>
</dbReference>
<evidence type="ECO:0000313" key="7">
    <source>
        <dbReference type="Proteomes" id="UP000295122"/>
    </source>
</evidence>
<dbReference type="PROSITE" id="PS50931">
    <property type="entry name" value="HTH_LYSR"/>
    <property type="match status" value="1"/>
</dbReference>
<dbReference type="RefSeq" id="WP_133772946.1">
    <property type="nucleotide sequence ID" value="NZ_SNZR01000014.1"/>
</dbReference>
<dbReference type="InterPro" id="IPR036388">
    <property type="entry name" value="WH-like_DNA-bd_sf"/>
</dbReference>
<dbReference type="InterPro" id="IPR050950">
    <property type="entry name" value="HTH-type_LysR_regulators"/>
</dbReference>
<dbReference type="GO" id="GO:0003700">
    <property type="term" value="F:DNA-binding transcription factor activity"/>
    <property type="evidence" value="ECO:0007669"/>
    <property type="project" value="InterPro"/>
</dbReference>
<comment type="similarity">
    <text evidence="1">Belongs to the LysR transcriptional regulatory family.</text>
</comment>
<keyword evidence="4" id="KW-0804">Transcription</keyword>
<evidence type="ECO:0000256" key="3">
    <source>
        <dbReference type="ARBA" id="ARBA00023125"/>
    </source>
</evidence>